<dbReference type="FunCoup" id="A0A0C2XG90">
    <property type="interactions" value="158"/>
</dbReference>
<dbReference type="InterPro" id="IPR000235">
    <property type="entry name" value="Ribosomal_uS7"/>
</dbReference>
<dbReference type="EMBL" id="KN818228">
    <property type="protein sequence ID" value="KIL68461.1"/>
    <property type="molecule type" value="Genomic_DNA"/>
</dbReference>
<dbReference type="CDD" id="cd14868">
    <property type="entry name" value="uS7_Mitochondria_Fungi"/>
    <property type="match status" value="1"/>
</dbReference>
<evidence type="ECO:0000313" key="5">
    <source>
        <dbReference type="EMBL" id="KIL68461.1"/>
    </source>
</evidence>
<organism evidence="5 6">
    <name type="scientific">Amanita muscaria (strain Koide BX008)</name>
    <dbReference type="NCBI Taxonomy" id="946122"/>
    <lineage>
        <taxon>Eukaryota</taxon>
        <taxon>Fungi</taxon>
        <taxon>Dikarya</taxon>
        <taxon>Basidiomycota</taxon>
        <taxon>Agaricomycotina</taxon>
        <taxon>Agaricomycetes</taxon>
        <taxon>Agaricomycetidae</taxon>
        <taxon>Agaricales</taxon>
        <taxon>Pluteineae</taxon>
        <taxon>Amanitaceae</taxon>
        <taxon>Amanita</taxon>
    </lineage>
</organism>
<dbReference type="Pfam" id="PF00177">
    <property type="entry name" value="Ribosomal_S7"/>
    <property type="match status" value="1"/>
</dbReference>
<dbReference type="Proteomes" id="UP000054549">
    <property type="component" value="Unassembled WGS sequence"/>
</dbReference>
<sequence length="194" mass="21487">MLSSVRLHAARTIPHSVRVLSTDTNAILREAFSSIGLSTETQPLPESSIPEIPPAEDPLLHYLTSNIMKNGRRARASRVTSKTLFYIHTLTRAPPLPVFRQAIELASPAVRMVNNRSGSKTIPTPLPLSEKQRTRYAVQWILQASNGKPGRTLEERLARELIAVVRGQSAALDEKMRVHKGAMVNRGNVKATRL</sequence>
<dbReference type="Gene3D" id="1.10.455.10">
    <property type="entry name" value="Ribosomal protein S7 domain"/>
    <property type="match status" value="1"/>
</dbReference>
<protein>
    <recommendedName>
        <fullName evidence="4">Small ribosomal subunit protein uS7 domain-containing protein</fullName>
    </recommendedName>
</protein>
<accession>A0A0C2XG90</accession>
<feature type="non-terminal residue" evidence="5">
    <location>
        <position position="194"/>
    </location>
</feature>
<name>A0A0C2XG90_AMAMK</name>
<dbReference type="PIRSF" id="PIRSF002122">
    <property type="entry name" value="RPS7p_RPS7a_RPS5e_RPS7o"/>
    <property type="match status" value="1"/>
</dbReference>
<dbReference type="HOGENOM" id="CLU_072226_2_1_1"/>
<proteinExistence type="inferred from homology"/>
<dbReference type="PANTHER" id="PTHR11205">
    <property type="entry name" value="RIBOSOMAL PROTEIN S7"/>
    <property type="match status" value="1"/>
</dbReference>
<dbReference type="InterPro" id="IPR047988">
    <property type="entry name" value="Ribosomal_uS7m_fungi"/>
</dbReference>
<evidence type="ECO:0000313" key="6">
    <source>
        <dbReference type="Proteomes" id="UP000054549"/>
    </source>
</evidence>
<dbReference type="InterPro" id="IPR036823">
    <property type="entry name" value="Ribosomal_uS7_dom_sf"/>
</dbReference>
<evidence type="ECO:0000256" key="1">
    <source>
        <dbReference type="ARBA" id="ARBA00007151"/>
    </source>
</evidence>
<dbReference type="STRING" id="946122.A0A0C2XG90"/>
<gene>
    <name evidence="5" type="ORF">M378DRAFT_158262</name>
</gene>
<evidence type="ECO:0000256" key="3">
    <source>
        <dbReference type="ARBA" id="ARBA00023274"/>
    </source>
</evidence>
<dbReference type="OrthoDB" id="9972728at2759"/>
<evidence type="ECO:0000259" key="4">
    <source>
        <dbReference type="Pfam" id="PF00177"/>
    </source>
</evidence>
<dbReference type="InterPro" id="IPR023798">
    <property type="entry name" value="Ribosomal_uS7_dom"/>
</dbReference>
<dbReference type="GO" id="GO:0006412">
    <property type="term" value="P:translation"/>
    <property type="evidence" value="ECO:0007669"/>
    <property type="project" value="InterPro"/>
</dbReference>
<keyword evidence="3" id="KW-0687">Ribonucleoprotein</keyword>
<comment type="similarity">
    <text evidence="1">Belongs to the universal ribosomal protein uS7 family.</text>
</comment>
<dbReference type="AlphaFoldDB" id="A0A0C2XG90"/>
<feature type="domain" description="Small ribosomal subunit protein uS7" evidence="4">
    <location>
        <begin position="51"/>
        <end position="186"/>
    </location>
</feature>
<dbReference type="GO" id="GO:1990904">
    <property type="term" value="C:ribonucleoprotein complex"/>
    <property type="evidence" value="ECO:0007669"/>
    <property type="project" value="UniProtKB-KW"/>
</dbReference>
<reference evidence="5 6" key="1">
    <citation type="submission" date="2014-04" db="EMBL/GenBank/DDBJ databases">
        <title>Evolutionary Origins and Diversification of the Mycorrhizal Mutualists.</title>
        <authorList>
            <consortium name="DOE Joint Genome Institute"/>
            <consortium name="Mycorrhizal Genomics Consortium"/>
            <person name="Kohler A."/>
            <person name="Kuo A."/>
            <person name="Nagy L.G."/>
            <person name="Floudas D."/>
            <person name="Copeland A."/>
            <person name="Barry K.W."/>
            <person name="Cichocki N."/>
            <person name="Veneault-Fourrey C."/>
            <person name="LaButti K."/>
            <person name="Lindquist E.A."/>
            <person name="Lipzen A."/>
            <person name="Lundell T."/>
            <person name="Morin E."/>
            <person name="Murat C."/>
            <person name="Riley R."/>
            <person name="Ohm R."/>
            <person name="Sun H."/>
            <person name="Tunlid A."/>
            <person name="Henrissat B."/>
            <person name="Grigoriev I.V."/>
            <person name="Hibbett D.S."/>
            <person name="Martin F."/>
        </authorList>
    </citation>
    <scope>NUCLEOTIDE SEQUENCE [LARGE SCALE GENOMIC DNA]</scope>
    <source>
        <strain evidence="5 6">Koide BX008</strain>
    </source>
</reference>
<evidence type="ECO:0000256" key="2">
    <source>
        <dbReference type="ARBA" id="ARBA00022980"/>
    </source>
</evidence>
<dbReference type="InParanoid" id="A0A0C2XG90"/>
<dbReference type="SUPFAM" id="SSF47973">
    <property type="entry name" value="Ribosomal protein S7"/>
    <property type="match status" value="1"/>
</dbReference>
<keyword evidence="6" id="KW-1185">Reference proteome</keyword>
<dbReference type="GO" id="GO:0005840">
    <property type="term" value="C:ribosome"/>
    <property type="evidence" value="ECO:0007669"/>
    <property type="project" value="UniProtKB-KW"/>
</dbReference>
<keyword evidence="2" id="KW-0689">Ribosomal protein</keyword>